<evidence type="ECO:0000256" key="3">
    <source>
        <dbReference type="HAMAP-Rule" id="MF_00242"/>
    </source>
</evidence>
<reference evidence="6 7" key="1">
    <citation type="submission" date="2019-10" db="EMBL/GenBank/DDBJ databases">
        <title>Georgenia wutianyii sp. nov. and Georgenia yuyongxinii sp. nov. isolated from plateau pika (Ochotona curzoniae) in the Qinghai-Tibet plateau of China.</title>
        <authorList>
            <person name="Tian Z."/>
        </authorList>
    </citation>
    <scope>NUCLEOTIDE SEQUENCE [LARGE SCALE GENOMIC DNA]</scope>
    <source>
        <strain evidence="6 7">JCM 15130</strain>
    </source>
</reference>
<protein>
    <recommendedName>
        <fullName evidence="3">Arginine deiminase</fullName>
        <shortName evidence="3">ADI</shortName>
        <ecNumber evidence="3">3.5.3.6</ecNumber>
    </recommendedName>
    <alternativeName>
        <fullName evidence="3">Arginine dihydrolase</fullName>
        <shortName evidence="3">AD</shortName>
    </alternativeName>
</protein>
<dbReference type="InterPro" id="IPR003876">
    <property type="entry name" value="Arg_deiminase"/>
</dbReference>
<dbReference type="Gene3D" id="1.10.3930.10">
    <property type="entry name" value="Arginine deiminase"/>
    <property type="match status" value="1"/>
</dbReference>
<dbReference type="GO" id="GO:0005737">
    <property type="term" value="C:cytoplasm"/>
    <property type="evidence" value="ECO:0007669"/>
    <property type="project" value="UniProtKB-SubCell"/>
</dbReference>
<feature type="compositionally biased region" description="Pro residues" evidence="5">
    <location>
        <begin position="7"/>
        <end position="21"/>
    </location>
</feature>
<dbReference type="GO" id="GO:0016990">
    <property type="term" value="F:arginine deiminase activity"/>
    <property type="evidence" value="ECO:0007669"/>
    <property type="project" value="UniProtKB-UniRule"/>
</dbReference>
<dbReference type="Pfam" id="PF02274">
    <property type="entry name" value="ADI"/>
    <property type="match status" value="1"/>
</dbReference>
<sequence>MLRETPAPEPVPAEAPAPSSPPLEVASEVGRLRQVIVHRPGRELLRLTPQNKDELLFDDLLWVRRAQEEHDEFTAALAGVGAEVLHLSDLLRETLAVPEARAYVVDHTFGGRLYGPSAAPALREMAQAMDDAELAEVLLGGLTKREMLDRIAAPRSLVLHDLALDALVLPPLPNHLFTRDTSSWVYDAVAVHHMRMPARVRESVHYEAIYRWHPRFAGRAHHRWSAPLADARATVEGGDVLVLGGGTVLVGMGERTTPQGVELLAARLFAAGAADRVVALTMPKARAFMHLDTVMTMVDQRSFLKYAGLGMLPSSTLTPGPDGLRVVHHEPEHMHAAIAEAMGVTGLRILTPEQDAHAAAREQWGDGCNALALSPGLVVTYDRNATANAYLRDMGIEVVVVPGGELGRGRGGPHCMSCPTIREGI</sequence>
<proteinExistence type="inferred from homology"/>
<organism evidence="6 7">
    <name type="scientific">Georgenia ruanii</name>
    <dbReference type="NCBI Taxonomy" id="348442"/>
    <lineage>
        <taxon>Bacteria</taxon>
        <taxon>Bacillati</taxon>
        <taxon>Actinomycetota</taxon>
        <taxon>Actinomycetes</taxon>
        <taxon>Micrococcales</taxon>
        <taxon>Bogoriellaceae</taxon>
        <taxon>Georgenia</taxon>
    </lineage>
</organism>
<dbReference type="PIRSF" id="PIRSF006356">
    <property type="entry name" value="Arg_deiminase"/>
    <property type="match status" value="1"/>
</dbReference>
<comment type="pathway">
    <text evidence="3">Amino-acid degradation; L-arginine degradation via ADI pathway; carbamoyl phosphate from L-arginine: step 1/2.</text>
</comment>
<comment type="caution">
    <text evidence="6">The sequence shown here is derived from an EMBL/GenBank/DDBJ whole genome shotgun (WGS) entry which is preliminary data.</text>
</comment>
<evidence type="ECO:0000313" key="6">
    <source>
        <dbReference type="EMBL" id="MPV90268.1"/>
    </source>
</evidence>
<gene>
    <name evidence="3" type="primary">arcA</name>
    <name evidence="6" type="ORF">GB882_16465</name>
</gene>
<comment type="similarity">
    <text evidence="1 3">Belongs to the arginine deiminase family.</text>
</comment>
<evidence type="ECO:0000313" key="7">
    <source>
        <dbReference type="Proteomes" id="UP000429644"/>
    </source>
</evidence>
<dbReference type="SUPFAM" id="SSF55909">
    <property type="entry name" value="Pentein"/>
    <property type="match status" value="1"/>
</dbReference>
<keyword evidence="3" id="KW-0056">Arginine metabolism</keyword>
<dbReference type="UniPathway" id="UPA00254">
    <property type="reaction ID" value="UER00364"/>
</dbReference>
<keyword evidence="7" id="KW-1185">Reference proteome</keyword>
<evidence type="ECO:0000256" key="2">
    <source>
        <dbReference type="ARBA" id="ARBA00022801"/>
    </source>
</evidence>
<dbReference type="PANTHER" id="PTHR47271:SF2">
    <property type="entry name" value="ARGININE DEIMINASE"/>
    <property type="match status" value="1"/>
</dbReference>
<evidence type="ECO:0000256" key="5">
    <source>
        <dbReference type="SAM" id="MobiDB-lite"/>
    </source>
</evidence>
<dbReference type="RefSeq" id="WP_152233062.1">
    <property type="nucleotide sequence ID" value="NZ_BAAAOT010000028.1"/>
</dbReference>
<dbReference type="Proteomes" id="UP000429644">
    <property type="component" value="Unassembled WGS sequence"/>
</dbReference>
<name>A0A7J9V065_9MICO</name>
<dbReference type="NCBIfam" id="NF002381">
    <property type="entry name" value="PRK01388.1"/>
    <property type="match status" value="1"/>
</dbReference>
<evidence type="ECO:0000256" key="4">
    <source>
        <dbReference type="PIRSR" id="PIRSR006356-1"/>
    </source>
</evidence>
<evidence type="ECO:0000256" key="1">
    <source>
        <dbReference type="ARBA" id="ARBA00010206"/>
    </source>
</evidence>
<accession>A0A7J9V065</accession>
<dbReference type="AlphaFoldDB" id="A0A7J9V065"/>
<feature type="region of interest" description="Disordered" evidence="5">
    <location>
        <begin position="1"/>
        <end position="23"/>
    </location>
</feature>
<feature type="active site" description="Amidino-cysteine intermediate" evidence="3 4">
    <location>
        <position position="415"/>
    </location>
</feature>
<comment type="subcellular location">
    <subcellularLocation>
        <location evidence="3">Cytoplasm</location>
    </subcellularLocation>
</comment>
<dbReference type="EMBL" id="WHPD01003543">
    <property type="protein sequence ID" value="MPV90268.1"/>
    <property type="molecule type" value="Genomic_DNA"/>
</dbReference>
<dbReference type="HAMAP" id="MF_00242">
    <property type="entry name" value="Arg_deiminase"/>
    <property type="match status" value="1"/>
</dbReference>
<dbReference type="OrthoDB" id="9807502at2"/>
<dbReference type="PRINTS" id="PR01466">
    <property type="entry name" value="ARGDEIMINASE"/>
</dbReference>
<dbReference type="GO" id="GO:0019546">
    <property type="term" value="P:L-arginine deiminase pathway"/>
    <property type="evidence" value="ECO:0007669"/>
    <property type="project" value="TreeGrafter"/>
</dbReference>
<comment type="catalytic activity">
    <reaction evidence="3">
        <text>L-arginine + H2O = L-citrulline + NH4(+)</text>
        <dbReference type="Rhea" id="RHEA:19597"/>
        <dbReference type="ChEBI" id="CHEBI:15377"/>
        <dbReference type="ChEBI" id="CHEBI:28938"/>
        <dbReference type="ChEBI" id="CHEBI:32682"/>
        <dbReference type="ChEBI" id="CHEBI:57743"/>
        <dbReference type="EC" id="3.5.3.6"/>
    </reaction>
</comment>
<dbReference type="PANTHER" id="PTHR47271">
    <property type="entry name" value="ARGININE DEIMINASE"/>
    <property type="match status" value="1"/>
</dbReference>
<dbReference type="Gene3D" id="3.75.10.10">
    <property type="entry name" value="L-arginine/glycine Amidinotransferase, Chain A"/>
    <property type="match status" value="1"/>
</dbReference>
<keyword evidence="3" id="KW-0963">Cytoplasm</keyword>
<dbReference type="EC" id="3.5.3.6" evidence="3"/>
<keyword evidence="2 3" id="KW-0378">Hydrolase</keyword>